<evidence type="ECO:0000313" key="3">
    <source>
        <dbReference type="EMBL" id="PZN84643.1"/>
    </source>
</evidence>
<sequence length="487" mass="51566">MYFIAFLIQCRFEFIYLIKVERCAMNANNSFRLAFLFASVILALGITPGWGGPPSNPTPSDANGNTAGGSNVLLNNSGSENTGFGSNSLYSNTTGIKNTAIGGGALKVNTTGSENTAIGHWALVWNTTGNDNTACGVNTLFYNTTGNFNTASGYGALALNTTGSFNTADGVYALEKNTIGGYNTASGYTALFYNNTGSNNTASGYGALFSNTTGSNSTASGTSALYSKTTGSNSTAMGYQAGYNVTTGNNNLAIGYQAGYNVTTGSNNIHLGNAGASGDNATLRVGTSLSRAFISGIRGATISSSPIPVYIDTNGQLGTLPSSQRFKDDIRDMNEASRHLFDLRPVTFRYKQSGASGENPLEYGLIAEEVAKVYPDLVARGTDGQIEAVQYHKLTPMLLNEVQRLSRSLQAEKDKNLAQAGQLQVQGDALKSEQARNQVQTREIADLKQQMVQVQTQARRLETLAVRLSHLEAKEPVGPVADAHNAW</sequence>
<feature type="domain" description="Peptidase S74" evidence="2">
    <location>
        <begin position="322"/>
        <end position="416"/>
    </location>
</feature>
<dbReference type="AlphaFoldDB" id="A0A2W4RNU4"/>
<dbReference type="PROSITE" id="PS51688">
    <property type="entry name" value="ICA"/>
    <property type="match status" value="1"/>
</dbReference>
<comment type="caution">
    <text evidence="3">The sequence shown here is derived from an EMBL/GenBank/DDBJ whole genome shotgun (WGS) entry which is preliminary data.</text>
</comment>
<dbReference type="EMBL" id="QJPH01000146">
    <property type="protein sequence ID" value="PZN84643.1"/>
    <property type="molecule type" value="Genomic_DNA"/>
</dbReference>
<evidence type="ECO:0000313" key="4">
    <source>
        <dbReference type="Proteomes" id="UP000249396"/>
    </source>
</evidence>
<evidence type="ECO:0000256" key="1">
    <source>
        <dbReference type="SAM" id="Coils"/>
    </source>
</evidence>
<evidence type="ECO:0000259" key="2">
    <source>
        <dbReference type="PROSITE" id="PS51688"/>
    </source>
</evidence>
<name>A0A2W4RNU4_9GAMM</name>
<reference evidence="3 4" key="1">
    <citation type="journal article" date="2018" name="Aquat. Microb. Ecol.">
        <title>Gammaproteobacterial methanotrophs dominate.</title>
        <authorList>
            <person name="Rissanen A.J."/>
            <person name="Saarenheimo J."/>
            <person name="Tiirola M."/>
            <person name="Peura S."/>
            <person name="Aalto S.L."/>
            <person name="Karvinen A."/>
            <person name="Nykanen H."/>
        </authorList>
    </citation>
    <scope>NUCLEOTIDE SEQUENCE [LARGE SCALE GENOMIC DNA]</scope>
    <source>
        <strain evidence="3">AMbin10</strain>
    </source>
</reference>
<keyword evidence="1" id="KW-0175">Coiled coil</keyword>
<dbReference type="Pfam" id="PF13884">
    <property type="entry name" value="Peptidase_S74"/>
    <property type="match status" value="1"/>
</dbReference>
<accession>A0A2W4RNU4</accession>
<protein>
    <recommendedName>
        <fullName evidence="2">Peptidase S74 domain-containing protein</fullName>
    </recommendedName>
</protein>
<dbReference type="InterPro" id="IPR030392">
    <property type="entry name" value="S74_ICA"/>
</dbReference>
<proteinExistence type="predicted"/>
<organism evidence="3 4">
    <name type="scientific">Candidatus Methylumidiphilus alinenensis</name>
    <dbReference type="NCBI Taxonomy" id="2202197"/>
    <lineage>
        <taxon>Bacteria</taxon>
        <taxon>Pseudomonadati</taxon>
        <taxon>Pseudomonadota</taxon>
        <taxon>Gammaproteobacteria</taxon>
        <taxon>Methylococcales</taxon>
        <taxon>Candidatus Methylumidiphilus</taxon>
    </lineage>
</organism>
<feature type="coiled-coil region" evidence="1">
    <location>
        <begin position="430"/>
        <end position="464"/>
    </location>
</feature>
<gene>
    <name evidence="3" type="ORF">DM484_02520</name>
</gene>
<dbReference type="Proteomes" id="UP000249396">
    <property type="component" value="Unassembled WGS sequence"/>
</dbReference>